<evidence type="ECO:0000256" key="10">
    <source>
        <dbReference type="ARBA" id="ARBA00023172"/>
    </source>
</evidence>
<dbReference type="EMBL" id="FOUU01000001">
    <property type="protein sequence ID" value="SFM50602.1"/>
    <property type="molecule type" value="Genomic_DNA"/>
</dbReference>
<keyword evidence="4 13" id="KW-0479">Metal-binding</keyword>
<comment type="subcellular location">
    <subcellularLocation>
        <location evidence="13">Cytoplasm</location>
    </subcellularLocation>
</comment>
<keyword evidence="6 13" id="KW-0227">DNA damage</keyword>
<dbReference type="HAMAP" id="MF_00034">
    <property type="entry name" value="RuvC"/>
    <property type="match status" value="1"/>
</dbReference>
<dbReference type="STRING" id="39841.SAMN05660836_00573"/>
<dbReference type="PRINTS" id="PR00696">
    <property type="entry name" value="RSOLVASERUVC"/>
</dbReference>
<feature type="active site" evidence="13">
    <location>
        <position position="72"/>
    </location>
</feature>
<dbReference type="EC" id="3.1.21.10" evidence="13 14"/>
<dbReference type="GO" id="GO:0008821">
    <property type="term" value="F:crossover junction DNA endonuclease activity"/>
    <property type="evidence" value="ECO:0007669"/>
    <property type="project" value="UniProtKB-UniRule"/>
</dbReference>
<evidence type="ECO:0000256" key="8">
    <source>
        <dbReference type="ARBA" id="ARBA00022842"/>
    </source>
</evidence>
<comment type="function">
    <text evidence="13">The RuvA-RuvB-RuvC complex processes Holliday junction (HJ) DNA during genetic recombination and DNA repair. Endonuclease that resolves HJ intermediates. Cleaves cruciform DNA by making single-stranded nicks across the HJ at symmetrical positions within the homologous arms, yielding a 5'-phosphate and a 3'-hydroxyl group; requires a central core of homology in the junction. The consensus cleavage sequence is 5'-(A/T)TT(C/G)-3'. Cleavage occurs on the 3'-side of the TT dinucleotide at the point of strand exchange. HJ branch migration catalyzed by RuvA-RuvB allows RuvC to scan DNA until it finds its consensus sequence, where it cleaves and resolves the cruciform DNA.</text>
</comment>
<protein>
    <recommendedName>
        <fullName evidence="13 14">Crossover junction endodeoxyribonuclease RuvC</fullName>
        <ecNumber evidence="13 14">3.1.21.10</ecNumber>
    </recommendedName>
    <alternativeName>
        <fullName evidence="13">Holliday junction nuclease RuvC</fullName>
    </alternativeName>
    <alternativeName>
        <fullName evidence="13">Holliday junction resolvase RuvC</fullName>
    </alternativeName>
</protein>
<comment type="catalytic activity">
    <reaction evidence="12 13">
        <text>Endonucleolytic cleavage at a junction such as a reciprocal single-stranded crossover between two homologous DNA duplexes (Holliday junction).</text>
        <dbReference type="EC" id="3.1.21.10"/>
    </reaction>
</comment>
<organism evidence="15 16">
    <name type="scientific">Thermodesulforhabdus norvegica</name>
    <dbReference type="NCBI Taxonomy" id="39841"/>
    <lineage>
        <taxon>Bacteria</taxon>
        <taxon>Pseudomonadati</taxon>
        <taxon>Thermodesulfobacteriota</taxon>
        <taxon>Syntrophobacteria</taxon>
        <taxon>Syntrophobacterales</taxon>
        <taxon>Thermodesulforhabdaceae</taxon>
        <taxon>Thermodesulforhabdus</taxon>
    </lineage>
</organism>
<dbReference type="NCBIfam" id="TIGR00228">
    <property type="entry name" value="ruvC"/>
    <property type="match status" value="1"/>
</dbReference>
<dbReference type="GO" id="GO:0000287">
    <property type="term" value="F:magnesium ion binding"/>
    <property type="evidence" value="ECO:0007669"/>
    <property type="project" value="UniProtKB-UniRule"/>
</dbReference>
<evidence type="ECO:0000256" key="4">
    <source>
        <dbReference type="ARBA" id="ARBA00022723"/>
    </source>
</evidence>
<dbReference type="Proteomes" id="UP000199611">
    <property type="component" value="Unassembled WGS sequence"/>
</dbReference>
<comment type="subunit">
    <text evidence="13">Homodimer which binds Holliday junction (HJ) DNA. The HJ becomes 2-fold symmetrical on binding to RuvC with unstacked arms; it has a different conformation from HJ DNA in complex with RuvA. In the full resolvosome a probable DNA-RuvA(4)-RuvB(12)-RuvC(2) complex forms which resolves the HJ.</text>
</comment>
<dbReference type="GO" id="GO:0003677">
    <property type="term" value="F:DNA binding"/>
    <property type="evidence" value="ECO:0007669"/>
    <property type="project" value="UniProtKB-KW"/>
</dbReference>
<sequence>MMERKRIIGVDPGSLHTGYGIVESGKGGLIRVLISGTIHLSPRKPFTERLGLIFRELVKIIKEFRPCGMAIEDVFCAANPKTALKLGQARGAALLSAITEGIPVYEYSPLEIKQAVVGYGRASKNQVHRMITTLLGSHVPGDSHASDALAVALCHLNSEKLRNLSKVR</sequence>
<dbReference type="GO" id="GO:0006281">
    <property type="term" value="P:DNA repair"/>
    <property type="evidence" value="ECO:0007669"/>
    <property type="project" value="UniProtKB-UniRule"/>
</dbReference>
<comment type="similarity">
    <text evidence="1 13">Belongs to the RuvC family.</text>
</comment>
<dbReference type="SUPFAM" id="SSF53098">
    <property type="entry name" value="Ribonuclease H-like"/>
    <property type="match status" value="1"/>
</dbReference>
<dbReference type="Gene3D" id="3.30.420.10">
    <property type="entry name" value="Ribonuclease H-like superfamily/Ribonuclease H"/>
    <property type="match status" value="1"/>
</dbReference>
<evidence type="ECO:0000313" key="16">
    <source>
        <dbReference type="Proteomes" id="UP000199611"/>
    </source>
</evidence>
<feature type="active site" evidence="13">
    <location>
        <position position="144"/>
    </location>
</feature>
<evidence type="ECO:0000256" key="11">
    <source>
        <dbReference type="ARBA" id="ARBA00023204"/>
    </source>
</evidence>
<reference evidence="16" key="1">
    <citation type="submission" date="2016-10" db="EMBL/GenBank/DDBJ databases">
        <authorList>
            <person name="Varghese N."/>
            <person name="Submissions S."/>
        </authorList>
    </citation>
    <scope>NUCLEOTIDE SEQUENCE [LARGE SCALE GENOMIC DNA]</scope>
    <source>
        <strain evidence="16">DSM 9990</strain>
    </source>
</reference>
<dbReference type="FunFam" id="3.30.420.10:FF:000002">
    <property type="entry name" value="Crossover junction endodeoxyribonuclease RuvC"/>
    <property type="match status" value="1"/>
</dbReference>
<dbReference type="GO" id="GO:0005737">
    <property type="term" value="C:cytoplasm"/>
    <property type="evidence" value="ECO:0007669"/>
    <property type="project" value="UniProtKB-SubCell"/>
</dbReference>
<accession>A0A1I4RE87</accession>
<keyword evidence="5 13" id="KW-0255">Endonuclease</keyword>
<evidence type="ECO:0000256" key="9">
    <source>
        <dbReference type="ARBA" id="ARBA00023125"/>
    </source>
</evidence>
<evidence type="ECO:0000256" key="5">
    <source>
        <dbReference type="ARBA" id="ARBA00022759"/>
    </source>
</evidence>
<keyword evidence="3 13" id="KW-0540">Nuclease</keyword>
<evidence type="ECO:0000256" key="3">
    <source>
        <dbReference type="ARBA" id="ARBA00022722"/>
    </source>
</evidence>
<dbReference type="GO" id="GO:0048476">
    <property type="term" value="C:Holliday junction resolvase complex"/>
    <property type="evidence" value="ECO:0007669"/>
    <property type="project" value="UniProtKB-UniRule"/>
</dbReference>
<keyword evidence="10 13" id="KW-0233">DNA recombination</keyword>
<dbReference type="PANTHER" id="PTHR30194">
    <property type="entry name" value="CROSSOVER JUNCTION ENDODEOXYRIBONUCLEASE RUVC"/>
    <property type="match status" value="1"/>
</dbReference>
<dbReference type="CDD" id="cd16962">
    <property type="entry name" value="RuvC"/>
    <property type="match status" value="1"/>
</dbReference>
<dbReference type="GO" id="GO:0006310">
    <property type="term" value="P:DNA recombination"/>
    <property type="evidence" value="ECO:0007669"/>
    <property type="project" value="UniProtKB-UniRule"/>
</dbReference>
<keyword evidence="2 13" id="KW-0963">Cytoplasm</keyword>
<comment type="cofactor">
    <cofactor evidence="13">
        <name>Mg(2+)</name>
        <dbReference type="ChEBI" id="CHEBI:18420"/>
    </cofactor>
    <text evidence="13">Binds 2 Mg(2+) ion per subunit.</text>
</comment>
<gene>
    <name evidence="13" type="primary">ruvC</name>
    <name evidence="15" type="ORF">SAMN05660836_00573</name>
</gene>
<evidence type="ECO:0000256" key="14">
    <source>
        <dbReference type="NCBIfam" id="TIGR00228"/>
    </source>
</evidence>
<proteinExistence type="inferred from homology"/>
<evidence type="ECO:0000256" key="7">
    <source>
        <dbReference type="ARBA" id="ARBA00022801"/>
    </source>
</evidence>
<evidence type="ECO:0000256" key="13">
    <source>
        <dbReference type="HAMAP-Rule" id="MF_00034"/>
    </source>
</evidence>
<dbReference type="InterPro" id="IPR012337">
    <property type="entry name" value="RNaseH-like_sf"/>
</dbReference>
<evidence type="ECO:0000256" key="2">
    <source>
        <dbReference type="ARBA" id="ARBA00022490"/>
    </source>
</evidence>
<evidence type="ECO:0000313" key="15">
    <source>
        <dbReference type="EMBL" id="SFM50602.1"/>
    </source>
</evidence>
<evidence type="ECO:0000256" key="12">
    <source>
        <dbReference type="ARBA" id="ARBA00029354"/>
    </source>
</evidence>
<feature type="binding site" evidence="13">
    <location>
        <position position="72"/>
    </location>
    <ligand>
        <name>Mg(2+)</name>
        <dbReference type="ChEBI" id="CHEBI:18420"/>
        <label>2</label>
    </ligand>
</feature>
<feature type="binding site" evidence="13">
    <location>
        <position position="144"/>
    </location>
    <ligand>
        <name>Mg(2+)</name>
        <dbReference type="ChEBI" id="CHEBI:18420"/>
        <label>1</label>
    </ligand>
</feature>
<name>A0A1I4RE87_9BACT</name>
<keyword evidence="8 13" id="KW-0460">Magnesium</keyword>
<evidence type="ECO:0000256" key="6">
    <source>
        <dbReference type="ARBA" id="ARBA00022763"/>
    </source>
</evidence>
<dbReference type="AlphaFoldDB" id="A0A1I4RE87"/>
<keyword evidence="9 13" id="KW-0238">DNA-binding</keyword>
<feature type="binding site" evidence="13">
    <location>
        <position position="11"/>
    </location>
    <ligand>
        <name>Mg(2+)</name>
        <dbReference type="ChEBI" id="CHEBI:18420"/>
        <label>1</label>
    </ligand>
</feature>
<feature type="active site" evidence="13">
    <location>
        <position position="11"/>
    </location>
</feature>
<keyword evidence="7 13" id="KW-0378">Hydrolase</keyword>
<keyword evidence="11 13" id="KW-0234">DNA repair</keyword>
<dbReference type="InterPro" id="IPR036397">
    <property type="entry name" value="RNaseH_sf"/>
</dbReference>
<keyword evidence="16" id="KW-1185">Reference proteome</keyword>
<evidence type="ECO:0000256" key="1">
    <source>
        <dbReference type="ARBA" id="ARBA00009518"/>
    </source>
</evidence>
<dbReference type="Pfam" id="PF02075">
    <property type="entry name" value="RuvC"/>
    <property type="match status" value="1"/>
</dbReference>
<dbReference type="PANTHER" id="PTHR30194:SF3">
    <property type="entry name" value="CROSSOVER JUNCTION ENDODEOXYRIBONUCLEASE RUVC"/>
    <property type="match status" value="1"/>
</dbReference>
<dbReference type="InterPro" id="IPR002176">
    <property type="entry name" value="X-over_junc_endoDNase_RuvC"/>
</dbReference>